<name>A0A0A8YGY8_ARUDO</name>
<dbReference type="AlphaFoldDB" id="A0A0A8YGY8"/>
<reference evidence="1" key="2">
    <citation type="journal article" date="2015" name="Data Brief">
        <title>Shoot transcriptome of the giant reed, Arundo donax.</title>
        <authorList>
            <person name="Barrero R.A."/>
            <person name="Guerrero F.D."/>
            <person name="Moolhuijzen P."/>
            <person name="Goolsby J.A."/>
            <person name="Tidwell J."/>
            <person name="Bellgard S.E."/>
            <person name="Bellgard M.I."/>
        </authorList>
    </citation>
    <scope>NUCLEOTIDE SEQUENCE</scope>
    <source>
        <tissue evidence="1">Shoot tissue taken approximately 20 cm above the soil surface</tissue>
    </source>
</reference>
<organism evidence="1">
    <name type="scientific">Arundo donax</name>
    <name type="common">Giant reed</name>
    <name type="synonym">Donax arundinaceus</name>
    <dbReference type="NCBI Taxonomy" id="35708"/>
    <lineage>
        <taxon>Eukaryota</taxon>
        <taxon>Viridiplantae</taxon>
        <taxon>Streptophyta</taxon>
        <taxon>Embryophyta</taxon>
        <taxon>Tracheophyta</taxon>
        <taxon>Spermatophyta</taxon>
        <taxon>Magnoliopsida</taxon>
        <taxon>Liliopsida</taxon>
        <taxon>Poales</taxon>
        <taxon>Poaceae</taxon>
        <taxon>PACMAD clade</taxon>
        <taxon>Arundinoideae</taxon>
        <taxon>Arundineae</taxon>
        <taxon>Arundo</taxon>
    </lineage>
</organism>
<protein>
    <submittedName>
        <fullName evidence="1">Uncharacterized protein</fullName>
    </submittedName>
</protein>
<accession>A0A0A8YGY8</accession>
<reference evidence="1" key="1">
    <citation type="submission" date="2014-09" db="EMBL/GenBank/DDBJ databases">
        <authorList>
            <person name="Magalhaes I.L.F."/>
            <person name="Oliveira U."/>
            <person name="Santos F.R."/>
            <person name="Vidigal T.H.D.A."/>
            <person name="Brescovit A.D."/>
            <person name="Santos A.J."/>
        </authorList>
    </citation>
    <scope>NUCLEOTIDE SEQUENCE</scope>
    <source>
        <tissue evidence="1">Shoot tissue taken approximately 20 cm above the soil surface</tissue>
    </source>
</reference>
<evidence type="ECO:0000313" key="1">
    <source>
        <dbReference type="EMBL" id="JAD25141.1"/>
    </source>
</evidence>
<proteinExistence type="predicted"/>
<dbReference type="EMBL" id="GBRH01272754">
    <property type="protein sequence ID" value="JAD25141.1"/>
    <property type="molecule type" value="Transcribed_RNA"/>
</dbReference>
<sequence length="28" mass="2978">MDGVVIRAAPVGREVCERDTRRGSSSSS</sequence>